<dbReference type="GO" id="GO:0019478">
    <property type="term" value="P:D-amino acid catabolic process"/>
    <property type="evidence" value="ECO:0007669"/>
    <property type="project" value="TreeGrafter"/>
</dbReference>
<dbReference type="InterPro" id="IPR006181">
    <property type="entry name" value="D-amino_acid_oxidase_CS"/>
</dbReference>
<evidence type="ECO:0000256" key="7">
    <source>
        <dbReference type="PIRSR" id="PIRSR000189-1"/>
    </source>
</evidence>
<keyword evidence="6" id="KW-0560">Oxidoreductase</keyword>
<dbReference type="GO" id="GO:0071949">
    <property type="term" value="F:FAD binding"/>
    <property type="evidence" value="ECO:0007669"/>
    <property type="project" value="InterPro"/>
</dbReference>
<gene>
    <name evidence="8" type="ORF">OFUS_LOCUS6436</name>
</gene>
<dbReference type="Gene3D" id="3.30.9.10">
    <property type="entry name" value="D-Amino Acid Oxidase, subunit A, domain 2"/>
    <property type="match status" value="1"/>
</dbReference>
<feature type="binding site" evidence="7">
    <location>
        <position position="222"/>
    </location>
    <ligand>
        <name>D-dopa</name>
        <dbReference type="ChEBI" id="CHEBI:149689"/>
    </ligand>
</feature>
<dbReference type="AlphaFoldDB" id="A0A8J1XTA2"/>
<dbReference type="GO" id="GO:0005782">
    <property type="term" value="C:peroxisomal matrix"/>
    <property type="evidence" value="ECO:0007669"/>
    <property type="project" value="UniProtKB-SubCell"/>
</dbReference>
<dbReference type="Pfam" id="PF01266">
    <property type="entry name" value="DAO"/>
    <property type="match status" value="1"/>
</dbReference>
<dbReference type="EMBL" id="CAIIXF020000003">
    <property type="protein sequence ID" value="CAH1779645.1"/>
    <property type="molecule type" value="Genomic_DNA"/>
</dbReference>
<comment type="subcellular location">
    <subcellularLocation>
        <location evidence="2">Peroxisome matrix</location>
    </subcellularLocation>
</comment>
<evidence type="ECO:0000256" key="2">
    <source>
        <dbReference type="ARBA" id="ARBA00004253"/>
    </source>
</evidence>
<name>A0A8J1XTA2_OWEFU</name>
<proteinExistence type="inferred from homology"/>
<dbReference type="GO" id="GO:0003884">
    <property type="term" value="F:D-amino-acid oxidase activity"/>
    <property type="evidence" value="ECO:0007669"/>
    <property type="project" value="InterPro"/>
</dbReference>
<dbReference type="SUPFAM" id="SSF54373">
    <property type="entry name" value="FAD-linked reductases, C-terminal domain"/>
    <property type="match status" value="1"/>
</dbReference>
<dbReference type="Proteomes" id="UP000749559">
    <property type="component" value="Unassembled WGS sequence"/>
</dbReference>
<keyword evidence="4" id="KW-0285">Flavoprotein</keyword>
<feature type="binding site" evidence="7">
    <location>
        <begin position="41"/>
        <end position="42"/>
    </location>
    <ligand>
        <name>FAD</name>
        <dbReference type="ChEBI" id="CHEBI:57692"/>
    </ligand>
</feature>
<comment type="cofactor">
    <cofactor evidence="1 7">
        <name>FAD</name>
        <dbReference type="ChEBI" id="CHEBI:57692"/>
    </cofactor>
</comment>
<keyword evidence="5 7" id="KW-0274">FAD</keyword>
<dbReference type="PIRSF" id="PIRSF000189">
    <property type="entry name" value="D-aa_oxidase"/>
    <property type="match status" value="1"/>
</dbReference>
<organism evidence="8 9">
    <name type="scientific">Owenia fusiformis</name>
    <name type="common">Polychaete worm</name>
    <dbReference type="NCBI Taxonomy" id="6347"/>
    <lineage>
        <taxon>Eukaryota</taxon>
        <taxon>Metazoa</taxon>
        <taxon>Spiralia</taxon>
        <taxon>Lophotrochozoa</taxon>
        <taxon>Annelida</taxon>
        <taxon>Polychaeta</taxon>
        <taxon>Sedentaria</taxon>
        <taxon>Canalipalpata</taxon>
        <taxon>Sabellida</taxon>
        <taxon>Oweniida</taxon>
        <taxon>Oweniidae</taxon>
        <taxon>Owenia</taxon>
    </lineage>
</organism>
<keyword evidence="9" id="KW-1185">Reference proteome</keyword>
<comment type="similarity">
    <text evidence="3">Belongs to the DAMOX/DASOX family.</text>
</comment>
<dbReference type="OrthoDB" id="2015447at2759"/>
<reference evidence="8" key="1">
    <citation type="submission" date="2022-03" db="EMBL/GenBank/DDBJ databases">
        <authorList>
            <person name="Martin C."/>
        </authorList>
    </citation>
    <scope>NUCLEOTIDE SEQUENCE</scope>
</reference>
<comment type="caution">
    <text evidence="8">The sequence shown here is derived from an EMBL/GenBank/DDBJ whole genome shotgun (WGS) entry which is preliminary data.</text>
</comment>
<dbReference type="InterPro" id="IPR023209">
    <property type="entry name" value="DAO"/>
</dbReference>
<dbReference type="PROSITE" id="PS00677">
    <property type="entry name" value="DAO"/>
    <property type="match status" value="1"/>
</dbReference>
<feature type="binding site" evidence="7">
    <location>
        <position position="277"/>
    </location>
    <ligand>
        <name>D-dopa</name>
        <dbReference type="ChEBI" id="CHEBI:149689"/>
    </ligand>
</feature>
<dbReference type="PANTHER" id="PTHR11530">
    <property type="entry name" value="D-AMINO ACID OXIDASE"/>
    <property type="match status" value="1"/>
</dbReference>
<accession>A0A8J1XTA2</accession>
<dbReference type="PANTHER" id="PTHR11530:SF11">
    <property type="entry name" value="D-ASPARTATE OXIDASE"/>
    <property type="match status" value="1"/>
</dbReference>
<evidence type="ECO:0000256" key="4">
    <source>
        <dbReference type="ARBA" id="ARBA00022630"/>
    </source>
</evidence>
<dbReference type="InterPro" id="IPR006076">
    <property type="entry name" value="FAD-dep_OxRdtase"/>
</dbReference>
<sequence>MVKIAVVGAGVIGLSTAVKIQEEIPEADVTIFADKFNQATTSDGAAGIYRITSQHAPGTDIPTLRRWGKDSWDRFSELSKRPDASKVGALVVSGYQLYNDSNREQPLFADYVGNFRNCTEEELNSFGVKYKHGWFFTTVILECRWYLPFLMKTFRRLGGKVVKQTISSLEEFVGRFDLVINCSALGSKSLVNDQTVFPVRGQMIRAHAPWVKHFIYTDDMAYILPCQDNVVLGGTRQAGNYNKELDAEDTNGVWERCKNLLPSIEGARWDWQWVGLRPTRHPVRVEIEQMKFGNKTLPVVHNYGHGANGVTLSWGTAVHAAQLAKQVTRSLPTKSRL</sequence>
<dbReference type="Gene3D" id="3.40.50.720">
    <property type="entry name" value="NAD(P)-binding Rossmann-like Domain"/>
    <property type="match status" value="1"/>
</dbReference>
<evidence type="ECO:0000313" key="8">
    <source>
        <dbReference type="EMBL" id="CAH1779645.1"/>
    </source>
</evidence>
<evidence type="ECO:0000256" key="3">
    <source>
        <dbReference type="ARBA" id="ARBA00006730"/>
    </source>
</evidence>
<evidence type="ECO:0000313" key="9">
    <source>
        <dbReference type="Proteomes" id="UP000749559"/>
    </source>
</evidence>
<protein>
    <submittedName>
        <fullName evidence="8">Uncharacterized protein</fullName>
    </submittedName>
</protein>
<dbReference type="SUPFAM" id="SSF51971">
    <property type="entry name" value="Nucleotide-binding domain"/>
    <property type="match status" value="1"/>
</dbReference>
<evidence type="ECO:0000256" key="5">
    <source>
        <dbReference type="ARBA" id="ARBA00022827"/>
    </source>
</evidence>
<evidence type="ECO:0000256" key="1">
    <source>
        <dbReference type="ARBA" id="ARBA00001974"/>
    </source>
</evidence>
<evidence type="ECO:0000256" key="6">
    <source>
        <dbReference type="ARBA" id="ARBA00023002"/>
    </source>
</evidence>